<reference evidence="3 4" key="2">
    <citation type="journal article" date="2010" name="Stand. Genomic Sci.">
        <title>Complete genome sequence of Gordonia bronchialis type strain (3410).</title>
        <authorList>
            <person name="Ivanova N."/>
            <person name="Sikorski J."/>
            <person name="Jando M."/>
            <person name="Lapidus A."/>
            <person name="Nolan M."/>
            <person name="Lucas S."/>
            <person name="Del Rio T.G."/>
            <person name="Tice H."/>
            <person name="Copeland A."/>
            <person name="Cheng J.F."/>
            <person name="Chen F."/>
            <person name="Bruce D."/>
            <person name="Goodwin L."/>
            <person name="Pitluck S."/>
            <person name="Mavromatis K."/>
            <person name="Ovchinnikova G."/>
            <person name="Pati A."/>
            <person name="Chen A."/>
            <person name="Palaniappan K."/>
            <person name="Land M."/>
            <person name="Hauser L."/>
            <person name="Chang Y.J."/>
            <person name="Jeffries C.D."/>
            <person name="Chain P."/>
            <person name="Saunders E."/>
            <person name="Han C."/>
            <person name="Detter J.C."/>
            <person name="Brettin T."/>
            <person name="Rohde M."/>
            <person name="Goker M."/>
            <person name="Bristow J."/>
            <person name="Eisen J.A."/>
            <person name="Markowitz V."/>
            <person name="Hugenholtz P."/>
            <person name="Klenk H.P."/>
            <person name="Kyrpides N.C."/>
        </authorList>
    </citation>
    <scope>NUCLEOTIDE SEQUENCE [LARGE SCALE GENOMIC DNA]</scope>
    <source>
        <strain evidence="4">ATCC 25592 / DSM 43247 / BCRC 13721 / JCM 3198 / KCTC 3076 / NBRC 16047 / NCTC 10667</strain>
    </source>
</reference>
<evidence type="ECO:0000259" key="1">
    <source>
        <dbReference type="Pfam" id="PF09983"/>
    </source>
</evidence>
<reference evidence="4" key="1">
    <citation type="submission" date="2009-10" db="EMBL/GenBank/DDBJ databases">
        <title>The complete chromosome of Gordonia bronchialis DSM 43247.</title>
        <authorList>
            <consortium name="US DOE Joint Genome Institute (JGI-PGF)"/>
            <person name="Lucas S."/>
            <person name="Copeland A."/>
            <person name="Lapidus A."/>
            <person name="Glavina del Rio T."/>
            <person name="Dalin E."/>
            <person name="Tice H."/>
            <person name="Bruce D."/>
            <person name="Goodwin L."/>
            <person name="Pitluck S."/>
            <person name="Kyrpides N."/>
            <person name="Mavromatis K."/>
            <person name="Ivanova N."/>
            <person name="Ovchinnikova G."/>
            <person name="Saunders E."/>
            <person name="Brettin T."/>
            <person name="Detter J.C."/>
            <person name="Han C."/>
            <person name="Larimer F."/>
            <person name="Land M."/>
            <person name="Hauser L."/>
            <person name="Markowitz V."/>
            <person name="Cheng J.-F."/>
            <person name="Hugenholtz P."/>
            <person name="Woyke T."/>
            <person name="Wu D."/>
            <person name="Jando M."/>
            <person name="Schneider S."/>
            <person name="Goeker M."/>
            <person name="Klenk H.-P."/>
            <person name="Eisen J.A."/>
        </authorList>
    </citation>
    <scope>NUCLEOTIDE SEQUENCE [LARGE SCALE GENOMIC DNA]</scope>
    <source>
        <strain evidence="4">ATCC 25592 / DSM 43247 / BCRC 13721 / JCM 3198 / KCTC 3076 / NBRC 16047 / NCTC 10667</strain>
    </source>
</reference>
<dbReference type="InterPro" id="IPR024534">
    <property type="entry name" value="JetD_C"/>
</dbReference>
<evidence type="ECO:0000313" key="4">
    <source>
        <dbReference type="Proteomes" id="UP000001219"/>
    </source>
</evidence>
<dbReference type="Pfam" id="PF09983">
    <property type="entry name" value="JetD_C"/>
    <property type="match status" value="1"/>
</dbReference>
<dbReference type="STRING" id="526226.Gbro_1627"/>
<dbReference type="eggNOG" id="COG4924">
    <property type="taxonomic scope" value="Bacteria"/>
</dbReference>
<dbReference type="RefSeq" id="WP_012833464.1">
    <property type="nucleotide sequence ID" value="NC_013441.1"/>
</dbReference>
<dbReference type="Pfam" id="PF11795">
    <property type="entry name" value="DUF3322"/>
    <property type="match status" value="1"/>
</dbReference>
<keyword evidence="4" id="KW-1185">Reference proteome</keyword>
<gene>
    <name evidence="3" type="ordered locus">Gbro_1627</name>
</gene>
<feature type="domain" description="Wadjet protein JetD C-terminal" evidence="1">
    <location>
        <begin position="214"/>
        <end position="388"/>
    </location>
</feature>
<dbReference type="PIRSF" id="PIRSF028408">
    <property type="entry name" value="UCP028408"/>
    <property type="match status" value="1"/>
</dbReference>
<dbReference type="InterPro" id="IPR014544">
    <property type="entry name" value="UCP028408"/>
</dbReference>
<name>D0L7N4_GORB4</name>
<evidence type="ECO:0000259" key="2">
    <source>
        <dbReference type="Pfam" id="PF11795"/>
    </source>
</evidence>
<evidence type="ECO:0008006" key="5">
    <source>
        <dbReference type="Google" id="ProtNLM"/>
    </source>
</evidence>
<evidence type="ECO:0000313" key="3">
    <source>
        <dbReference type="EMBL" id="ACY20897.1"/>
    </source>
</evidence>
<protein>
    <recommendedName>
        <fullName evidence="5">Wadjet protein JetD C-terminal domain-containing protein</fullName>
    </recommendedName>
</protein>
<dbReference type="KEGG" id="gbr:Gbro_1627"/>
<dbReference type="Proteomes" id="UP000001219">
    <property type="component" value="Chromosome"/>
</dbReference>
<dbReference type="HOGENOM" id="CLU_054007_1_0_11"/>
<accession>D0L7N4</accession>
<proteinExistence type="predicted"/>
<sequence>MTSATGPAWTAPTDVLTRLRRRWDRGDYLRARALGEPFTPIDMAIRGPRPGELGERYDEVAAWARAWHDTARSPHLRVTMKSVGGKKFGVTTLPDRVIIETIDHLARLLGTTAQISRHDEMLAAVSDQSKVRDWVATKPGRALAHHDDWPSIVAALRWLATNAGSGRRLREIDEPGVDTKFIETHQRILLELGALVVEPDLVTPSAKSIAGRFGFATGHLRVRFRLLDQQCRTPTPGFDDIEVRADDLARSPIDVEKVIVVENLATYLSFPATPRSALIFGGGYAASVIGSLRWLREREVLYWGDLDTHGFAILDRVRVTVPHARSILMDRVTLLAHRERWVTEPAPVDRRLPNLTDDEASVYRDLVEDAFGPSVRLEQERIPMAVVELVKMFV</sequence>
<feature type="domain" description="DUF3322" evidence="2">
    <location>
        <begin position="12"/>
        <end position="192"/>
    </location>
</feature>
<dbReference type="AlphaFoldDB" id="D0L7N4"/>
<dbReference type="EMBL" id="CP001802">
    <property type="protein sequence ID" value="ACY20897.1"/>
    <property type="molecule type" value="Genomic_DNA"/>
</dbReference>
<organism evidence="3 4">
    <name type="scientific">Gordonia bronchialis (strain ATCC 25592 / DSM 43247 / BCRC 13721 / JCM 3198 / KCTC 3076 / NBRC 16047 / NCTC 10667)</name>
    <name type="common">Rhodococcus bronchialis</name>
    <dbReference type="NCBI Taxonomy" id="526226"/>
    <lineage>
        <taxon>Bacteria</taxon>
        <taxon>Bacillati</taxon>
        <taxon>Actinomycetota</taxon>
        <taxon>Actinomycetes</taxon>
        <taxon>Mycobacteriales</taxon>
        <taxon>Gordoniaceae</taxon>
        <taxon>Gordonia</taxon>
    </lineage>
</organism>
<dbReference type="InterPro" id="IPR024537">
    <property type="entry name" value="DUF3322"/>
</dbReference>
<dbReference type="OrthoDB" id="322908at2"/>